<reference evidence="2" key="1">
    <citation type="submission" date="2021-01" db="EMBL/GenBank/DDBJ databases">
        <title>Genome public.</title>
        <authorList>
            <person name="Liu C."/>
            <person name="Sun Q."/>
        </authorList>
    </citation>
    <scope>NUCLEOTIDE SEQUENCE</scope>
    <source>
        <strain evidence="2">YIM B02565</strain>
    </source>
</reference>
<dbReference type="RefSeq" id="WP_202769384.1">
    <property type="nucleotide sequence ID" value="NZ_JAESWA010000029.1"/>
</dbReference>
<dbReference type="InterPro" id="IPR043727">
    <property type="entry name" value="Lmo0937-like"/>
</dbReference>
<dbReference type="Proteomes" id="UP000623681">
    <property type="component" value="Unassembled WGS sequence"/>
</dbReference>
<gene>
    <name evidence="2" type="ORF">JK634_19225</name>
</gene>
<keyword evidence="1" id="KW-0812">Transmembrane</keyword>
<keyword evidence="3" id="KW-1185">Reference proteome</keyword>
<dbReference type="AlphaFoldDB" id="A0A937FK30"/>
<name>A0A937FK30_9CLOT</name>
<sequence length="51" mass="5927">MVFFRWIGGFVLFFWILGLIFKIGGYAINFLLVLAAIVFLLDALIGRRKNY</sequence>
<organism evidence="2 3">
    <name type="scientific">Clostridium paridis</name>
    <dbReference type="NCBI Taxonomy" id="2803863"/>
    <lineage>
        <taxon>Bacteria</taxon>
        <taxon>Bacillati</taxon>
        <taxon>Bacillota</taxon>
        <taxon>Clostridia</taxon>
        <taxon>Eubacteriales</taxon>
        <taxon>Clostridiaceae</taxon>
        <taxon>Clostridium</taxon>
    </lineage>
</organism>
<evidence type="ECO:0008006" key="4">
    <source>
        <dbReference type="Google" id="ProtNLM"/>
    </source>
</evidence>
<evidence type="ECO:0000256" key="1">
    <source>
        <dbReference type="SAM" id="Phobius"/>
    </source>
</evidence>
<keyword evidence="1" id="KW-0472">Membrane</keyword>
<keyword evidence="1" id="KW-1133">Transmembrane helix</keyword>
<dbReference type="EMBL" id="JAESWA010000029">
    <property type="protein sequence ID" value="MBL4933922.1"/>
    <property type="molecule type" value="Genomic_DNA"/>
</dbReference>
<evidence type="ECO:0000313" key="3">
    <source>
        <dbReference type="Proteomes" id="UP000623681"/>
    </source>
</evidence>
<proteinExistence type="predicted"/>
<comment type="caution">
    <text evidence="2">The sequence shown here is derived from an EMBL/GenBank/DDBJ whole genome shotgun (WGS) entry which is preliminary data.</text>
</comment>
<dbReference type="Pfam" id="PF18919">
    <property type="entry name" value="DUF5670"/>
    <property type="match status" value="1"/>
</dbReference>
<accession>A0A937FK30</accession>
<protein>
    <recommendedName>
        <fullName evidence="4">Lmo0937 family membrane protein</fullName>
    </recommendedName>
</protein>
<feature type="transmembrane region" description="Helical" evidence="1">
    <location>
        <begin position="12"/>
        <end position="41"/>
    </location>
</feature>
<evidence type="ECO:0000313" key="2">
    <source>
        <dbReference type="EMBL" id="MBL4933922.1"/>
    </source>
</evidence>